<organism evidence="1 2">
    <name type="scientific">Candidatus Rikenella faecigallinarum</name>
    <dbReference type="NCBI Taxonomy" id="2838745"/>
    <lineage>
        <taxon>Bacteria</taxon>
        <taxon>Pseudomonadati</taxon>
        <taxon>Bacteroidota</taxon>
        <taxon>Bacteroidia</taxon>
        <taxon>Bacteroidales</taxon>
        <taxon>Rikenellaceae</taxon>
        <taxon>Rikenella</taxon>
    </lineage>
</organism>
<dbReference type="CDD" id="cd13121">
    <property type="entry name" value="BF2867_like_C"/>
    <property type="match status" value="1"/>
</dbReference>
<evidence type="ECO:0000313" key="1">
    <source>
        <dbReference type="EMBL" id="HIW11438.1"/>
    </source>
</evidence>
<dbReference type="Proteomes" id="UP000823926">
    <property type="component" value="Unassembled WGS sequence"/>
</dbReference>
<dbReference type="AlphaFoldDB" id="A0A9D1QE82"/>
<evidence type="ECO:0000313" key="2">
    <source>
        <dbReference type="Proteomes" id="UP000823926"/>
    </source>
</evidence>
<gene>
    <name evidence="1" type="ORF">H9888_08090</name>
</gene>
<name>A0A9D1QE82_9BACT</name>
<comment type="caution">
    <text evidence="1">The sequence shown here is derived from an EMBL/GenBank/DDBJ whole genome shotgun (WGS) entry which is preliminary data.</text>
</comment>
<dbReference type="Gene3D" id="2.60.40.2630">
    <property type="match status" value="1"/>
</dbReference>
<reference evidence="1" key="2">
    <citation type="submission" date="2021-04" db="EMBL/GenBank/DDBJ databases">
        <authorList>
            <person name="Gilroy R."/>
        </authorList>
    </citation>
    <scope>NUCLEOTIDE SEQUENCE</scope>
    <source>
        <strain evidence="1">ChiBcec15-1070</strain>
    </source>
</reference>
<dbReference type="InterPro" id="IPR042278">
    <property type="entry name" value="Mfa-like_1_N"/>
</dbReference>
<dbReference type="Gene3D" id="2.60.40.2620">
    <property type="entry name" value="Fimbrillin-like"/>
    <property type="match status" value="1"/>
</dbReference>
<reference evidence="1" key="1">
    <citation type="journal article" date="2021" name="PeerJ">
        <title>Extensive microbial diversity within the chicken gut microbiome revealed by metagenomics and culture.</title>
        <authorList>
            <person name="Gilroy R."/>
            <person name="Ravi A."/>
            <person name="Getino M."/>
            <person name="Pursley I."/>
            <person name="Horton D.L."/>
            <person name="Alikhan N.F."/>
            <person name="Baker D."/>
            <person name="Gharbi K."/>
            <person name="Hall N."/>
            <person name="Watson M."/>
            <person name="Adriaenssens E.M."/>
            <person name="Foster-Nyarko E."/>
            <person name="Jarju S."/>
            <person name="Secka A."/>
            <person name="Antonio M."/>
            <person name="Oren A."/>
            <person name="Chaudhuri R.R."/>
            <person name="La Ragione R."/>
            <person name="Hildebrand F."/>
            <person name="Pallen M.J."/>
        </authorList>
    </citation>
    <scope>NUCLEOTIDE SEQUENCE</scope>
    <source>
        <strain evidence="1">ChiBcec15-1070</strain>
    </source>
</reference>
<dbReference type="EMBL" id="DXHL01000036">
    <property type="protein sequence ID" value="HIW11438.1"/>
    <property type="molecule type" value="Genomic_DNA"/>
</dbReference>
<dbReference type="InterPro" id="IPR025049">
    <property type="entry name" value="Mfa-like_1"/>
</dbReference>
<dbReference type="CDD" id="cd13120">
    <property type="entry name" value="BF2867_like_N"/>
    <property type="match status" value="1"/>
</dbReference>
<dbReference type="PROSITE" id="PS51257">
    <property type="entry name" value="PROKAR_LIPOPROTEIN"/>
    <property type="match status" value="1"/>
</dbReference>
<proteinExistence type="predicted"/>
<accession>A0A9D1QE82</accession>
<dbReference type="Pfam" id="PF13149">
    <property type="entry name" value="Mfa_like_1"/>
    <property type="match status" value="1"/>
</dbReference>
<sequence length="360" mass="37550">MKKVMILAAAAVAAVGCTKISYETEQAPVMPDVTAPVVFGAQTNVDVQSKVTQMEDGYVLGVYAFKNATVPTSNGAGAADNALWVAGKKNVQYTWDDVNSVFSEEGTSTLFWPAKGESTQLSFACYFPYSASAVSDYTLTQDLSNQSAAPDYAFAWAKAEGVERPDPVSAHELTFDYKVAKLSLSIIADGTTIGSGTGIKMQEGGRGAGVVSVKVYGGGSDGFYKTYSLDLLTGTPSGTTNLTQGAPMTLKGVNQVGAAGKPSTLAYVDAIGYICPSDDANLKSGGIVVAIEYNDGVSTQIYTAELKNGTGSLSGDAAFENGIVAAKNYKYTLKLGKTGITFTGQVNDWTDVEGGEVDLQ</sequence>
<protein>
    <submittedName>
        <fullName evidence="1">Fimbrillin family protein</fullName>
    </submittedName>
</protein>